<protein>
    <recommendedName>
        <fullName evidence="1">SnoaL-like domain-containing protein</fullName>
    </recommendedName>
</protein>
<dbReference type="InterPro" id="IPR032710">
    <property type="entry name" value="NTF2-like_dom_sf"/>
</dbReference>
<dbReference type="AlphaFoldDB" id="A0A1E2VCN6"/>
<dbReference type="InterPro" id="IPR037401">
    <property type="entry name" value="SnoaL-like"/>
</dbReference>
<organism evidence="2 3">
    <name type="scientific">Terasakiispira papahanaumokuakeensis</name>
    <dbReference type="NCBI Taxonomy" id="197479"/>
    <lineage>
        <taxon>Bacteria</taxon>
        <taxon>Pseudomonadati</taxon>
        <taxon>Pseudomonadota</taxon>
        <taxon>Gammaproteobacteria</taxon>
        <taxon>Oceanospirillales</taxon>
        <taxon>Terasakiispira</taxon>
    </lineage>
</organism>
<comment type="caution">
    <text evidence="2">The sequence shown here is derived from an EMBL/GenBank/DDBJ whole genome shotgun (WGS) entry which is preliminary data.</text>
</comment>
<dbReference type="Pfam" id="PF12680">
    <property type="entry name" value="SnoaL_2"/>
    <property type="match status" value="1"/>
</dbReference>
<dbReference type="RefSeq" id="WP_068999570.1">
    <property type="nucleotide sequence ID" value="NZ_MDTQ01000001.1"/>
</dbReference>
<dbReference type="Proteomes" id="UP000094291">
    <property type="component" value="Unassembled WGS sequence"/>
</dbReference>
<sequence length="142" mass="16509">MPTQAQVEAFFDFYKKLDKTSTCDLGQIYHAEITFTDPFHRIEGLTALISYFDELYAEVKAIDFDFSEADICGSRVWAQWCMTLVHPKLNRGRPVQVEGCSRLDWADDKVIQHQDFFDAGAMLYEQLPWVGALIRYIRQRMG</sequence>
<evidence type="ECO:0000259" key="1">
    <source>
        <dbReference type="Pfam" id="PF12680"/>
    </source>
</evidence>
<keyword evidence="3" id="KW-1185">Reference proteome</keyword>
<dbReference type="Gene3D" id="3.10.450.50">
    <property type="match status" value="1"/>
</dbReference>
<proteinExistence type="predicted"/>
<gene>
    <name evidence="2" type="ORF">BFW38_14665</name>
</gene>
<accession>A0A1E2VCN6</accession>
<name>A0A1E2VCN6_9GAMM</name>
<dbReference type="OrthoDB" id="1115105at2"/>
<dbReference type="STRING" id="197479.BFW38_14665"/>
<dbReference type="EMBL" id="MDTQ01000001">
    <property type="protein sequence ID" value="ODC04586.1"/>
    <property type="molecule type" value="Genomic_DNA"/>
</dbReference>
<evidence type="ECO:0000313" key="3">
    <source>
        <dbReference type="Proteomes" id="UP000094291"/>
    </source>
</evidence>
<feature type="domain" description="SnoaL-like" evidence="1">
    <location>
        <begin position="14"/>
        <end position="113"/>
    </location>
</feature>
<evidence type="ECO:0000313" key="2">
    <source>
        <dbReference type="EMBL" id="ODC04586.1"/>
    </source>
</evidence>
<reference evidence="2 3" key="1">
    <citation type="submission" date="2016-08" db="EMBL/GenBank/DDBJ databases">
        <authorList>
            <person name="Seilhamer J.J."/>
        </authorList>
    </citation>
    <scope>NUCLEOTIDE SEQUENCE [LARGE SCALE GENOMIC DNA]</scope>
    <source>
        <strain evidence="2 3">PH27A</strain>
    </source>
</reference>
<dbReference type="SUPFAM" id="SSF54427">
    <property type="entry name" value="NTF2-like"/>
    <property type="match status" value="1"/>
</dbReference>